<feature type="binding site" evidence="4">
    <location>
        <position position="187"/>
    </location>
    <ligand>
        <name>GTP</name>
        <dbReference type="ChEBI" id="CHEBI:37565"/>
    </ligand>
</feature>
<keyword evidence="4 6" id="KW-0717">Septation</keyword>
<feature type="domain" description="Tubulin/FtsZ 2-layer sandwich" evidence="9">
    <location>
        <begin position="207"/>
        <end position="325"/>
    </location>
</feature>
<keyword evidence="3 4" id="KW-0342">GTP-binding</keyword>
<feature type="domain" description="Tubulin/FtsZ GTPase" evidence="8">
    <location>
        <begin position="13"/>
        <end position="205"/>
    </location>
</feature>
<dbReference type="EMBL" id="QNRT01000003">
    <property type="protein sequence ID" value="RBP49871.1"/>
    <property type="molecule type" value="Genomic_DNA"/>
</dbReference>
<dbReference type="SMART" id="SM00865">
    <property type="entry name" value="Tubulin_C"/>
    <property type="match status" value="1"/>
</dbReference>
<dbReference type="GO" id="GO:0051258">
    <property type="term" value="P:protein polymerization"/>
    <property type="evidence" value="ECO:0007669"/>
    <property type="project" value="UniProtKB-UniRule"/>
</dbReference>
<evidence type="ECO:0000256" key="7">
    <source>
        <dbReference type="SAM" id="MobiDB-lite"/>
    </source>
</evidence>
<dbReference type="SUPFAM" id="SSF55307">
    <property type="entry name" value="Tubulin C-terminal domain-like"/>
    <property type="match status" value="1"/>
</dbReference>
<keyword evidence="4 6" id="KW-0132">Cell division</keyword>
<dbReference type="InterPro" id="IPR000158">
    <property type="entry name" value="Cell_div_FtsZ"/>
</dbReference>
<dbReference type="Proteomes" id="UP000253083">
    <property type="component" value="Unassembled WGS sequence"/>
</dbReference>
<reference evidence="10 11" key="1">
    <citation type="submission" date="2018-06" db="EMBL/GenBank/DDBJ databases">
        <title>Genomic Encyclopedia of Type Strains, Phase IV (KMG-IV): sequencing the most valuable type-strain genomes for metagenomic binning, comparative biology and taxonomic classification.</title>
        <authorList>
            <person name="Goeker M."/>
        </authorList>
    </citation>
    <scope>NUCLEOTIDE SEQUENCE [LARGE SCALE GENOMIC DNA]</scope>
    <source>
        <strain evidence="10 11">DSM 24032</strain>
    </source>
</reference>
<dbReference type="PRINTS" id="PR00423">
    <property type="entry name" value="CELLDVISFTSZ"/>
</dbReference>
<dbReference type="GO" id="GO:0005737">
    <property type="term" value="C:cytoplasm"/>
    <property type="evidence" value="ECO:0007669"/>
    <property type="project" value="UniProtKB-SubCell"/>
</dbReference>
<dbReference type="InterPro" id="IPR003008">
    <property type="entry name" value="Tubulin_FtsZ_GTPase"/>
</dbReference>
<feature type="binding site" evidence="4">
    <location>
        <begin position="108"/>
        <end position="110"/>
    </location>
    <ligand>
        <name>GTP</name>
        <dbReference type="ChEBI" id="CHEBI:37565"/>
    </ligand>
</feature>
<dbReference type="GO" id="GO:0000917">
    <property type="term" value="P:division septum assembly"/>
    <property type="evidence" value="ECO:0007669"/>
    <property type="project" value="UniProtKB-KW"/>
</dbReference>
<dbReference type="Gene3D" id="3.40.50.1440">
    <property type="entry name" value="Tubulin/FtsZ, GTPase domain"/>
    <property type="match status" value="1"/>
</dbReference>
<keyword evidence="2 4" id="KW-0547">Nucleotide-binding</keyword>
<keyword evidence="4" id="KW-0963">Cytoplasm</keyword>
<feature type="binding site" evidence="4">
    <location>
        <position position="143"/>
    </location>
    <ligand>
        <name>GTP</name>
        <dbReference type="ChEBI" id="CHEBI:37565"/>
    </ligand>
</feature>
<dbReference type="PROSITE" id="PS01134">
    <property type="entry name" value="FTSZ_1"/>
    <property type="match status" value="1"/>
</dbReference>
<dbReference type="PANTHER" id="PTHR30314:SF3">
    <property type="entry name" value="MITOCHONDRIAL DIVISION PROTEIN FSZA"/>
    <property type="match status" value="1"/>
</dbReference>
<comment type="subcellular location">
    <subcellularLocation>
        <location evidence="4">Cytoplasm</location>
    </subcellularLocation>
    <text evidence="4">Assembles at midcell at the inner surface of the cytoplasmic membrane.</text>
</comment>
<dbReference type="FunFam" id="3.40.50.1440:FF:000001">
    <property type="entry name" value="Cell division protein FtsZ"/>
    <property type="match status" value="1"/>
</dbReference>
<evidence type="ECO:0000256" key="1">
    <source>
        <dbReference type="ARBA" id="ARBA00009690"/>
    </source>
</evidence>
<evidence type="ECO:0000256" key="5">
    <source>
        <dbReference type="NCBIfam" id="TIGR00065"/>
    </source>
</evidence>
<dbReference type="HAMAP" id="MF_00909">
    <property type="entry name" value="FtsZ"/>
    <property type="match status" value="1"/>
</dbReference>
<dbReference type="InterPro" id="IPR024757">
    <property type="entry name" value="FtsZ_C"/>
</dbReference>
<dbReference type="InterPro" id="IPR045061">
    <property type="entry name" value="FtsZ/CetZ"/>
</dbReference>
<dbReference type="FunCoup" id="A0A395JL07">
    <property type="interactions" value="531"/>
</dbReference>
<comment type="caution">
    <text evidence="10">The sequence shown here is derived from an EMBL/GenBank/DDBJ whole genome shotgun (WGS) entry which is preliminary data.</text>
</comment>
<comment type="similarity">
    <text evidence="1 4 6">Belongs to the FtsZ family.</text>
</comment>
<dbReference type="PROSITE" id="PS01135">
    <property type="entry name" value="FTSZ_2"/>
    <property type="match status" value="1"/>
</dbReference>
<dbReference type="GO" id="GO:0032153">
    <property type="term" value="C:cell division site"/>
    <property type="evidence" value="ECO:0007669"/>
    <property type="project" value="UniProtKB-UniRule"/>
</dbReference>
<dbReference type="InterPro" id="IPR008280">
    <property type="entry name" value="Tub_FtsZ_C"/>
</dbReference>
<evidence type="ECO:0000313" key="11">
    <source>
        <dbReference type="Proteomes" id="UP000253083"/>
    </source>
</evidence>
<dbReference type="InterPro" id="IPR018316">
    <property type="entry name" value="Tubulin/FtsZ_2-layer-sand-dom"/>
</dbReference>
<dbReference type="Gene3D" id="3.30.1330.20">
    <property type="entry name" value="Tubulin/FtsZ, C-terminal domain"/>
    <property type="match status" value="1"/>
</dbReference>
<dbReference type="GO" id="GO:0043093">
    <property type="term" value="P:FtsZ-dependent cytokinesis"/>
    <property type="evidence" value="ECO:0007669"/>
    <property type="project" value="UniProtKB-UniRule"/>
</dbReference>
<dbReference type="InterPro" id="IPR020805">
    <property type="entry name" value="Cell_div_FtsZ_CS"/>
</dbReference>
<organism evidence="10 11">
    <name type="scientific">Arenicella xantha</name>
    <dbReference type="NCBI Taxonomy" id="644221"/>
    <lineage>
        <taxon>Bacteria</taxon>
        <taxon>Pseudomonadati</taxon>
        <taxon>Pseudomonadota</taxon>
        <taxon>Gammaproteobacteria</taxon>
        <taxon>Arenicellales</taxon>
        <taxon>Arenicellaceae</taxon>
        <taxon>Arenicella</taxon>
    </lineage>
</organism>
<dbReference type="SUPFAM" id="SSF52490">
    <property type="entry name" value="Tubulin nucleotide-binding domain-like"/>
    <property type="match status" value="1"/>
</dbReference>
<feature type="region of interest" description="Disordered" evidence="7">
    <location>
        <begin position="344"/>
        <end position="382"/>
    </location>
</feature>
<evidence type="ECO:0000259" key="9">
    <source>
        <dbReference type="SMART" id="SM00865"/>
    </source>
</evidence>
<dbReference type="InterPro" id="IPR036525">
    <property type="entry name" value="Tubulin/FtsZ_GTPase_sf"/>
</dbReference>
<name>A0A395JL07_9GAMM</name>
<dbReference type="Pfam" id="PF00091">
    <property type="entry name" value="Tubulin"/>
    <property type="match status" value="1"/>
</dbReference>
<dbReference type="OrthoDB" id="9813375at2"/>
<dbReference type="NCBIfam" id="TIGR00065">
    <property type="entry name" value="ftsZ"/>
    <property type="match status" value="1"/>
</dbReference>
<evidence type="ECO:0000256" key="6">
    <source>
        <dbReference type="RuleBase" id="RU000631"/>
    </source>
</evidence>
<dbReference type="SMART" id="SM00864">
    <property type="entry name" value="Tubulin"/>
    <property type="match status" value="1"/>
</dbReference>
<comment type="subunit">
    <text evidence="4">Homodimer. Polymerizes to form a dynamic ring structure in a strictly GTP-dependent manner. Interacts directly with several other division proteins.</text>
</comment>
<dbReference type="InParanoid" id="A0A395JL07"/>
<protein>
    <recommendedName>
        <fullName evidence="4 5">Cell division protein FtsZ</fullName>
    </recommendedName>
</protein>
<sequence length="390" mass="40618">MFELLDTVDQQAIIKVVGVGGGGGNAVNYMQQANIEGVEFINANTDVQALQGSECGTILQLGANLTKGLGAGADPDVGRQAAIEDRDRIAESLAGADMVFITAGMGGGTGTGAAPVIAEIARDIGALTVAVVTRPFGFEGQRRSKLADQGLKLLKDSVDSLITIPNEKLLEVMGKEASLQDAFAMANDVLRNAVQGISELITSPGLINVDFADVKTVMSEMGQAMMGSASASGATRASEAARNALSSPLLEDTNIRGAKGILVNVTAGPNLSIGEFGEVGAMIRDMASDDATVVIGTSIDPEMKDELRVTMVATGILDGSAQVSNRKMEVVEPIARAVGSSYEQVHEHDSQAEPQLVTRRRGLGSSELPLFDTEGESGLDVPTFLRRQAD</sequence>
<evidence type="ECO:0000256" key="3">
    <source>
        <dbReference type="ARBA" id="ARBA00023134"/>
    </source>
</evidence>
<dbReference type="PANTHER" id="PTHR30314">
    <property type="entry name" value="CELL DIVISION PROTEIN FTSZ-RELATED"/>
    <property type="match status" value="1"/>
</dbReference>
<evidence type="ECO:0000259" key="8">
    <source>
        <dbReference type="SMART" id="SM00864"/>
    </source>
</evidence>
<feature type="binding site" evidence="4">
    <location>
        <position position="139"/>
    </location>
    <ligand>
        <name>GTP</name>
        <dbReference type="ChEBI" id="CHEBI:37565"/>
    </ligand>
</feature>
<dbReference type="AlphaFoldDB" id="A0A395JL07"/>
<keyword evidence="11" id="KW-1185">Reference proteome</keyword>
<evidence type="ECO:0000313" key="10">
    <source>
        <dbReference type="EMBL" id="RBP49871.1"/>
    </source>
</evidence>
<dbReference type="RefSeq" id="WP_113954859.1">
    <property type="nucleotide sequence ID" value="NZ_QNRT01000003.1"/>
</dbReference>
<evidence type="ECO:0000256" key="2">
    <source>
        <dbReference type="ARBA" id="ARBA00022741"/>
    </source>
</evidence>
<comment type="function">
    <text evidence="4 6">Essential cell division protein that forms a contractile ring structure (Z ring) at the future cell division site. The regulation of the ring assembly controls the timing and the location of cell division. One of the functions of the FtsZ ring is to recruit other cell division proteins to the septum to produce a new cell wall between the dividing cells. Binds GTP and shows GTPase activity.</text>
</comment>
<dbReference type="GO" id="GO:0005525">
    <property type="term" value="F:GTP binding"/>
    <property type="evidence" value="ECO:0007669"/>
    <property type="project" value="UniProtKB-UniRule"/>
</dbReference>
<feature type="binding site" evidence="4">
    <location>
        <begin position="21"/>
        <end position="25"/>
    </location>
    <ligand>
        <name>GTP</name>
        <dbReference type="ChEBI" id="CHEBI:37565"/>
    </ligand>
</feature>
<proteinExistence type="inferred from homology"/>
<dbReference type="InterPro" id="IPR037103">
    <property type="entry name" value="Tubulin/FtsZ-like_C"/>
</dbReference>
<gene>
    <name evidence="4" type="primary">ftsZ</name>
    <name evidence="10" type="ORF">DFR28_103303</name>
</gene>
<dbReference type="CDD" id="cd02201">
    <property type="entry name" value="FtsZ_type1"/>
    <property type="match status" value="1"/>
</dbReference>
<dbReference type="GO" id="GO:0003924">
    <property type="term" value="F:GTPase activity"/>
    <property type="evidence" value="ECO:0007669"/>
    <property type="project" value="UniProtKB-UniRule"/>
</dbReference>
<evidence type="ECO:0000256" key="4">
    <source>
        <dbReference type="HAMAP-Rule" id="MF_00909"/>
    </source>
</evidence>
<accession>A0A395JL07</accession>
<keyword evidence="4 6" id="KW-0131">Cell cycle</keyword>
<dbReference type="Pfam" id="PF12327">
    <property type="entry name" value="FtsZ_C"/>
    <property type="match status" value="1"/>
</dbReference>